<evidence type="ECO:0000256" key="2">
    <source>
        <dbReference type="SAM" id="MobiDB-lite"/>
    </source>
</evidence>
<dbReference type="InterPro" id="IPR035969">
    <property type="entry name" value="Rab-GAP_TBC_sf"/>
</dbReference>
<organism evidence="4 5">
    <name type="scientific">Microdochium trichocladiopsis</name>
    <dbReference type="NCBI Taxonomy" id="1682393"/>
    <lineage>
        <taxon>Eukaryota</taxon>
        <taxon>Fungi</taxon>
        <taxon>Dikarya</taxon>
        <taxon>Ascomycota</taxon>
        <taxon>Pezizomycotina</taxon>
        <taxon>Sordariomycetes</taxon>
        <taxon>Xylariomycetidae</taxon>
        <taxon>Xylariales</taxon>
        <taxon>Microdochiaceae</taxon>
        <taxon>Microdochium</taxon>
    </lineage>
</organism>
<dbReference type="InterPro" id="IPR045913">
    <property type="entry name" value="TBC20/Gyp8-like"/>
</dbReference>
<dbReference type="GO" id="GO:0005096">
    <property type="term" value="F:GTPase activator activity"/>
    <property type="evidence" value="ECO:0007669"/>
    <property type="project" value="UniProtKB-KW"/>
</dbReference>
<dbReference type="GeneID" id="70177532"/>
<dbReference type="OrthoDB" id="206700at2759"/>
<proteinExistence type="predicted"/>
<dbReference type="AlphaFoldDB" id="A0A9P8Y910"/>
<comment type="caution">
    <text evidence="4">The sequence shown here is derived from an EMBL/GenBank/DDBJ whole genome shotgun (WGS) entry which is preliminary data.</text>
</comment>
<keyword evidence="5" id="KW-1185">Reference proteome</keyword>
<dbReference type="RefSeq" id="XP_046012684.1">
    <property type="nucleotide sequence ID" value="XM_046147986.1"/>
</dbReference>
<evidence type="ECO:0000259" key="3">
    <source>
        <dbReference type="PROSITE" id="PS50086"/>
    </source>
</evidence>
<feature type="domain" description="Rab-GAP TBC" evidence="3">
    <location>
        <begin position="69"/>
        <end position="270"/>
    </location>
</feature>
<dbReference type="Pfam" id="PF00566">
    <property type="entry name" value="RabGAP-TBC"/>
    <property type="match status" value="1"/>
</dbReference>
<dbReference type="GO" id="GO:0006888">
    <property type="term" value="P:endoplasmic reticulum to Golgi vesicle-mediated transport"/>
    <property type="evidence" value="ECO:0007669"/>
    <property type="project" value="TreeGrafter"/>
</dbReference>
<dbReference type="SMART" id="SM00164">
    <property type="entry name" value="TBC"/>
    <property type="match status" value="1"/>
</dbReference>
<dbReference type="EMBL" id="JAGTJQ010000005">
    <property type="protein sequence ID" value="KAH7031004.1"/>
    <property type="molecule type" value="Genomic_DNA"/>
</dbReference>
<dbReference type="GO" id="GO:0005789">
    <property type="term" value="C:endoplasmic reticulum membrane"/>
    <property type="evidence" value="ECO:0007669"/>
    <property type="project" value="TreeGrafter"/>
</dbReference>
<feature type="compositionally biased region" description="Basic and acidic residues" evidence="2">
    <location>
        <begin position="24"/>
        <end position="42"/>
    </location>
</feature>
<evidence type="ECO:0000313" key="4">
    <source>
        <dbReference type="EMBL" id="KAH7031004.1"/>
    </source>
</evidence>
<dbReference type="PANTHER" id="PTHR20913">
    <property type="entry name" value="TBC1 DOMAIN FAMILY MEMBER 20/GTPASE"/>
    <property type="match status" value="1"/>
</dbReference>
<dbReference type="PROSITE" id="PS50086">
    <property type="entry name" value="TBC_RABGAP"/>
    <property type="match status" value="1"/>
</dbReference>
<accession>A0A9P8Y910</accession>
<dbReference type="Gene3D" id="1.10.472.80">
    <property type="entry name" value="Ypt/Rab-GAP domain of gyp1p, domain 3"/>
    <property type="match status" value="1"/>
</dbReference>
<reference evidence="4" key="1">
    <citation type="journal article" date="2021" name="Nat. Commun.">
        <title>Genetic determinants of endophytism in the Arabidopsis root mycobiome.</title>
        <authorList>
            <person name="Mesny F."/>
            <person name="Miyauchi S."/>
            <person name="Thiergart T."/>
            <person name="Pickel B."/>
            <person name="Atanasova L."/>
            <person name="Karlsson M."/>
            <person name="Huettel B."/>
            <person name="Barry K.W."/>
            <person name="Haridas S."/>
            <person name="Chen C."/>
            <person name="Bauer D."/>
            <person name="Andreopoulos W."/>
            <person name="Pangilinan J."/>
            <person name="LaButti K."/>
            <person name="Riley R."/>
            <person name="Lipzen A."/>
            <person name="Clum A."/>
            <person name="Drula E."/>
            <person name="Henrissat B."/>
            <person name="Kohler A."/>
            <person name="Grigoriev I.V."/>
            <person name="Martin F.M."/>
            <person name="Hacquard S."/>
        </authorList>
    </citation>
    <scope>NUCLEOTIDE SEQUENCE</scope>
    <source>
        <strain evidence="4">MPI-CAGE-CH-0230</strain>
    </source>
</reference>
<keyword evidence="1" id="KW-0343">GTPase activation</keyword>
<gene>
    <name evidence="4" type="ORF">B0I36DRAFT_117481</name>
</gene>
<evidence type="ECO:0000256" key="1">
    <source>
        <dbReference type="ARBA" id="ARBA00022468"/>
    </source>
</evidence>
<sequence length="423" mass="47896">MMSGQSDEGSVDVKVEAGSTTTHEPSEKSQDGRSPEPPSDSEKLRKIIEACSRRDVCRLSELAVMEGGFISDELRSRAWPVLLGFNEDVVEHGMKSELDRAVPDDARQRNEPWHELPRHRDEDQVRLDVDRSFVYYPNDDSQSGLETKKIELSELITEVLRRQPWLCYFQGYHDICQVFLLVLPKPLRAPAVARLSGLRIRDFMLPNLAPSLIHLKLIPELLYAVDPKLCRHLSTTEPYFALSDTLTMFAHNIQRYSDIARLFDVLLAREQVFTIYIFAQIVLDRREELFDLDEPDMLHFTLSKLPSNLDIDAVIIEAAGLFAKHPPESLRGWRSVPRASVLKTARDVRASAAQSLEDGKALFDQQLRDLHWAEKMRTISSYDTWQNRTAVLTLLVGVAAAVYLRSKGTASGGGGLGILTDWL</sequence>
<evidence type="ECO:0000313" key="5">
    <source>
        <dbReference type="Proteomes" id="UP000756346"/>
    </source>
</evidence>
<protein>
    <submittedName>
        <fullName evidence="4">Rab-GTPase-TBC domain-containing protein</fullName>
    </submittedName>
</protein>
<dbReference type="Gene3D" id="1.10.8.1310">
    <property type="match status" value="1"/>
</dbReference>
<name>A0A9P8Y910_9PEZI</name>
<dbReference type="InterPro" id="IPR000195">
    <property type="entry name" value="Rab-GAP-TBC_dom"/>
</dbReference>
<feature type="region of interest" description="Disordered" evidence="2">
    <location>
        <begin position="1"/>
        <end position="42"/>
    </location>
</feature>
<dbReference type="Proteomes" id="UP000756346">
    <property type="component" value="Unassembled WGS sequence"/>
</dbReference>
<dbReference type="PANTHER" id="PTHR20913:SF7">
    <property type="entry name" value="RE60063P"/>
    <property type="match status" value="1"/>
</dbReference>
<dbReference type="SUPFAM" id="SSF47923">
    <property type="entry name" value="Ypt/Rab-GAP domain of gyp1p"/>
    <property type="match status" value="2"/>
</dbReference>